<evidence type="ECO:0000259" key="2">
    <source>
        <dbReference type="Pfam" id="PF12706"/>
    </source>
</evidence>
<dbReference type="Pfam" id="PF12706">
    <property type="entry name" value="Lactamase_B_2"/>
    <property type="match status" value="1"/>
</dbReference>
<dbReference type="eggNOG" id="COG2220">
    <property type="taxonomic scope" value="Bacteria"/>
</dbReference>
<dbReference type="InterPro" id="IPR036866">
    <property type="entry name" value="RibonucZ/Hydroxyglut_hydro"/>
</dbReference>
<keyword evidence="1" id="KW-0378">Hydrolase</keyword>
<dbReference type="SUPFAM" id="SSF56281">
    <property type="entry name" value="Metallo-hydrolase/oxidoreductase"/>
    <property type="match status" value="1"/>
</dbReference>
<name>M0QG70_9ACTN</name>
<comment type="caution">
    <text evidence="3">The sequence shown here is derived from an EMBL/GenBank/DDBJ whole genome shotgun (WGS) entry which is preliminary data.</text>
</comment>
<dbReference type="PANTHER" id="PTHR43546:SF9">
    <property type="entry name" value="L-ASCORBATE-6-PHOSPHATE LACTONASE ULAG-RELATED"/>
    <property type="match status" value="1"/>
</dbReference>
<feature type="domain" description="Metallo-beta-lactamase" evidence="2">
    <location>
        <begin position="28"/>
        <end position="217"/>
    </location>
</feature>
<accession>M0QG70</accession>
<dbReference type="Proteomes" id="UP000011666">
    <property type="component" value="Unassembled WGS sequence"/>
</dbReference>
<protein>
    <recommendedName>
        <fullName evidence="2">Metallo-beta-lactamase domain-containing protein</fullName>
    </recommendedName>
</protein>
<gene>
    <name evidence="3" type="ORF">GS4_02_00820</name>
</gene>
<dbReference type="RefSeq" id="WP_007616522.1">
    <property type="nucleotide sequence ID" value="NZ_BANX01000002.1"/>
</dbReference>
<evidence type="ECO:0000313" key="3">
    <source>
        <dbReference type="EMBL" id="GAC66372.1"/>
    </source>
</evidence>
<dbReference type="OrthoDB" id="3204284at2"/>
<reference evidence="3 4" key="1">
    <citation type="submission" date="2013-01" db="EMBL/GenBank/DDBJ databases">
        <title>Whole genome shotgun sequence of Gordonia soli NBRC 108243.</title>
        <authorList>
            <person name="Isaki-Nakamura S."/>
            <person name="Hosoyama A."/>
            <person name="Tsuchikane K."/>
            <person name="Ando Y."/>
            <person name="Baba S."/>
            <person name="Ohji S."/>
            <person name="Hamada M."/>
            <person name="Tamura T."/>
            <person name="Yamazoe A."/>
            <person name="Yamazaki S."/>
            <person name="Fujita N."/>
        </authorList>
    </citation>
    <scope>NUCLEOTIDE SEQUENCE [LARGE SCALE GENOMIC DNA]</scope>
    <source>
        <strain evidence="3 4">NBRC 108243</strain>
    </source>
</reference>
<dbReference type="AlphaFoldDB" id="M0QG70"/>
<organism evidence="3 4">
    <name type="scientific">Gordonia soli NBRC 108243</name>
    <dbReference type="NCBI Taxonomy" id="1223545"/>
    <lineage>
        <taxon>Bacteria</taxon>
        <taxon>Bacillati</taxon>
        <taxon>Actinomycetota</taxon>
        <taxon>Actinomycetes</taxon>
        <taxon>Mycobacteriales</taxon>
        <taxon>Gordoniaceae</taxon>
        <taxon>Gordonia</taxon>
    </lineage>
</organism>
<keyword evidence="4" id="KW-1185">Reference proteome</keyword>
<evidence type="ECO:0000256" key="1">
    <source>
        <dbReference type="ARBA" id="ARBA00022801"/>
    </source>
</evidence>
<dbReference type="InterPro" id="IPR050114">
    <property type="entry name" value="UPF0173_UPF0282_UlaG_hydrolase"/>
</dbReference>
<proteinExistence type="predicted"/>
<dbReference type="InterPro" id="IPR001279">
    <property type="entry name" value="Metallo-B-lactamas"/>
</dbReference>
<dbReference type="STRING" id="1223545.GS4_02_00820"/>
<dbReference type="PANTHER" id="PTHR43546">
    <property type="entry name" value="UPF0173 METAL-DEPENDENT HYDROLASE MJ1163-RELATED"/>
    <property type="match status" value="1"/>
</dbReference>
<dbReference type="EMBL" id="BANX01000002">
    <property type="protein sequence ID" value="GAC66372.1"/>
    <property type="molecule type" value="Genomic_DNA"/>
</dbReference>
<evidence type="ECO:0000313" key="4">
    <source>
        <dbReference type="Proteomes" id="UP000011666"/>
    </source>
</evidence>
<sequence length="255" mass="26364">MTSTEITLGIDFLHVGGPTALIEIGGVRVVTDPTFSAPGTFPVGERALTKYTGPALDAASIQPVDVVLLSHHQHPDNLDPAGRELIDRAPLTLSTISAAAAIDAVTGLTPWEATTLAADPAITVTAVPALHGSEELSGPVIGFVLSGTAIPTVYISGDNSSVAVVEEIVGRVGRIDLAVLFVGAARRPDLDDPLTLTAEDAVTAARLLGDAVIVPIHAEGWLHFTEGPGTVARAFREAGLFDRLRIPLSGKVLAL</sequence>
<dbReference type="GO" id="GO:0016787">
    <property type="term" value="F:hydrolase activity"/>
    <property type="evidence" value="ECO:0007669"/>
    <property type="project" value="UniProtKB-KW"/>
</dbReference>
<dbReference type="Gene3D" id="3.60.15.10">
    <property type="entry name" value="Ribonuclease Z/Hydroxyacylglutathione hydrolase-like"/>
    <property type="match status" value="1"/>
</dbReference>